<dbReference type="EMBL" id="LAZR01000239">
    <property type="protein sequence ID" value="KKN79996.1"/>
    <property type="molecule type" value="Genomic_DNA"/>
</dbReference>
<protein>
    <submittedName>
        <fullName evidence="1">Uncharacterized protein</fullName>
    </submittedName>
</protein>
<comment type="caution">
    <text evidence="1">The sequence shown here is derived from an EMBL/GenBank/DDBJ whole genome shotgun (WGS) entry which is preliminary data.</text>
</comment>
<evidence type="ECO:0000313" key="1">
    <source>
        <dbReference type="EMBL" id="KKN79996.1"/>
    </source>
</evidence>
<name>A0A0F9W2W1_9ZZZZ</name>
<gene>
    <name evidence="1" type="ORF">LCGC14_0335040</name>
</gene>
<organism evidence="1">
    <name type="scientific">marine sediment metagenome</name>
    <dbReference type="NCBI Taxonomy" id="412755"/>
    <lineage>
        <taxon>unclassified sequences</taxon>
        <taxon>metagenomes</taxon>
        <taxon>ecological metagenomes</taxon>
    </lineage>
</organism>
<sequence length="77" mass="8560">MHAAYTHHAVSENGTAHRVTIVRPDGKVLHLELTGDRLYYSGDAPRDDLLDVLHTLPGGLAWEFSARPRYPTTTAIH</sequence>
<dbReference type="AlphaFoldDB" id="A0A0F9W2W1"/>
<reference evidence="1" key="1">
    <citation type="journal article" date="2015" name="Nature">
        <title>Complex archaea that bridge the gap between prokaryotes and eukaryotes.</title>
        <authorList>
            <person name="Spang A."/>
            <person name="Saw J.H."/>
            <person name="Jorgensen S.L."/>
            <person name="Zaremba-Niedzwiedzka K."/>
            <person name="Martijn J."/>
            <person name="Lind A.E."/>
            <person name="van Eijk R."/>
            <person name="Schleper C."/>
            <person name="Guy L."/>
            <person name="Ettema T.J."/>
        </authorList>
    </citation>
    <scope>NUCLEOTIDE SEQUENCE</scope>
</reference>
<proteinExistence type="predicted"/>
<accession>A0A0F9W2W1</accession>